<dbReference type="Gene3D" id="3.40.50.1820">
    <property type="entry name" value="alpha/beta hydrolase"/>
    <property type="match status" value="1"/>
</dbReference>
<dbReference type="AlphaFoldDB" id="A0A290ZCN6"/>
<dbReference type="InterPro" id="IPR029058">
    <property type="entry name" value="AB_hydrolase_fold"/>
</dbReference>
<name>A0A290ZCN6_9PSEU</name>
<dbReference type="KEGG" id="apre:CNX65_28505"/>
<evidence type="ECO:0000313" key="1">
    <source>
        <dbReference type="EMBL" id="ATE56744.1"/>
    </source>
</evidence>
<dbReference type="Proteomes" id="UP000218505">
    <property type="component" value="Chromosome"/>
</dbReference>
<dbReference type="EMBL" id="CP023445">
    <property type="protein sequence ID" value="ATE56744.1"/>
    <property type="molecule type" value="Genomic_DNA"/>
</dbReference>
<dbReference type="InterPro" id="IPR050471">
    <property type="entry name" value="AB_hydrolase"/>
</dbReference>
<dbReference type="SUPFAM" id="SSF53474">
    <property type="entry name" value="alpha/beta-Hydrolases"/>
    <property type="match status" value="1"/>
</dbReference>
<evidence type="ECO:0008006" key="3">
    <source>
        <dbReference type="Google" id="ProtNLM"/>
    </source>
</evidence>
<protein>
    <recommendedName>
        <fullName evidence="3">Alpha/beta hydrolase</fullName>
    </recommendedName>
</protein>
<sequence length="291" mass="31170">MAAEIGEAQSILLPGGGRLGYREFGDPEGVPCVYTPSYTSSSALGALYDAAAREGGVRWIAVDRAGLGASSPVPEPSLRRHAEAAAHLADHLGLTRFSVVGEHGGDSHALATAHHLPDRVDKVLLISGNGPLHSALLRSGLPISLRLLRIMAKRAPGLFRGWISATRRSLEQPEAHIRKLRVHPAFSSITREGDFTALVQSMKEGMHDVEATRADLLLVFREWSFPLAAIRQPVELWHSKKDSLTPVAGTRRMAEALPAGTAHFLDGGASYLHPVIAEDVMASIRQAASTA</sequence>
<accession>A0A290ZCN6</accession>
<dbReference type="PANTHER" id="PTHR43433">
    <property type="entry name" value="HYDROLASE, ALPHA/BETA FOLD FAMILY PROTEIN"/>
    <property type="match status" value="1"/>
</dbReference>
<reference evidence="1" key="1">
    <citation type="submission" date="2017-09" db="EMBL/GenBank/DDBJ databases">
        <title>Complete Genome Sequence of ansamitocin-producing Bacterium Actinosynnema pretiosum X47.</title>
        <authorList>
            <person name="Cao G."/>
            <person name="Zong G."/>
            <person name="Zhong C."/>
            <person name="Fu J."/>
        </authorList>
    </citation>
    <scope>NUCLEOTIDE SEQUENCE [LARGE SCALE GENOMIC DNA]</scope>
    <source>
        <strain evidence="1">X47</strain>
    </source>
</reference>
<gene>
    <name evidence="1" type="ORF">CNX65_28505</name>
</gene>
<proteinExistence type="predicted"/>
<keyword evidence="2" id="KW-1185">Reference proteome</keyword>
<organism evidence="1 2">
    <name type="scientific">Actinosynnema pretiosum</name>
    <dbReference type="NCBI Taxonomy" id="42197"/>
    <lineage>
        <taxon>Bacteria</taxon>
        <taxon>Bacillati</taxon>
        <taxon>Actinomycetota</taxon>
        <taxon>Actinomycetes</taxon>
        <taxon>Pseudonocardiales</taxon>
        <taxon>Pseudonocardiaceae</taxon>
        <taxon>Actinosynnema</taxon>
    </lineage>
</organism>
<dbReference type="PANTHER" id="PTHR43433:SF10">
    <property type="entry name" value="AB HYDROLASE-1 DOMAIN-CONTAINING PROTEIN"/>
    <property type="match status" value="1"/>
</dbReference>
<evidence type="ECO:0000313" key="2">
    <source>
        <dbReference type="Proteomes" id="UP000218505"/>
    </source>
</evidence>